<dbReference type="EMBL" id="SSTI01000005">
    <property type="protein sequence ID" value="THG40250.1"/>
    <property type="molecule type" value="Genomic_DNA"/>
</dbReference>
<gene>
    <name evidence="1" type="ORF">E5988_08760</name>
</gene>
<protein>
    <submittedName>
        <fullName evidence="1">DUF885 domain-containing protein</fullName>
    </submittedName>
</protein>
<keyword evidence="2" id="KW-1185">Reference proteome</keyword>
<proteinExistence type="predicted"/>
<evidence type="ECO:0000313" key="2">
    <source>
        <dbReference type="Proteomes" id="UP000308038"/>
    </source>
</evidence>
<comment type="caution">
    <text evidence="1">The sequence shown here is derived from an EMBL/GenBank/DDBJ whole genome shotgun (WGS) entry which is preliminary data.</text>
</comment>
<evidence type="ECO:0000313" key="1">
    <source>
        <dbReference type="EMBL" id="THG40250.1"/>
    </source>
</evidence>
<dbReference type="Proteomes" id="UP000308038">
    <property type="component" value="Unassembled WGS sequence"/>
</dbReference>
<dbReference type="InterPro" id="IPR010281">
    <property type="entry name" value="DUF885"/>
</dbReference>
<reference evidence="1 2" key="1">
    <citation type="submission" date="2019-04" db="EMBL/GenBank/DDBJ databases">
        <title>Microbes associate with the intestines of laboratory mice.</title>
        <authorList>
            <person name="Navarre W."/>
            <person name="Wong E."/>
            <person name="Huang K.C."/>
            <person name="Tropini C."/>
            <person name="Ng K."/>
            <person name="Yu B."/>
        </authorList>
    </citation>
    <scope>NUCLEOTIDE SEQUENCE [LARGE SCALE GENOMIC DNA]</scope>
    <source>
        <strain evidence="1 2">NM83_B4-11</strain>
    </source>
</reference>
<sequence length="582" mass="65699">MRHANLRSHCDRVSVGGQGRGLMNRMFRGMMSASLALMVPLAPAIAAPAALQAAPSMTTPTGSVRTHDGLVALYQQARKDVDFTVRNHVPDVSEAAMAARQQAAQRAVAQIGAIDDKAWPIPQRADLMLALAEMRGVDFEHRVLRPWARDPSWWSTLDLGWGPKVKTAFSPPKLPITDAAAKATFAAQLRATPTILANARLTLTDARGDLIDLGIMHHDIETRVYGRMARDLAKHHPELVGPARAAEKASSDFAAWLRAEKPRVKQHAGIGVADFDWYIKNVMLMPWTFAELKALGEREWERSMAFLALEEHEHKATPMPAPVTSLEGFEALRREADEDLLRFLKERRIMTVPDWLTVPPPEGPYVMPANQDPAVPGPFDAPIDRNFFREAEDRDPRSLRAHNLPGHIFDSAYRKRDTRPIRGDERLGFIDSGRLEGWAFYLEEMLLQSGWLDDRPKAREIHYVLQANRGARLKAELLAQANEWTFDQALESLSGRTPRWMEKTDDTAIYDMALYLRQPGLGLNYYFGKVQLEQLLAEERLAKGDDFDLTKFHDRFIQSGIIPIALIRWEMTGKDDQVRTMR</sequence>
<organism evidence="1 2">
    <name type="scientific">Sphingomonas olei</name>
    <dbReference type="NCBI Taxonomy" id="1886787"/>
    <lineage>
        <taxon>Bacteria</taxon>
        <taxon>Pseudomonadati</taxon>
        <taxon>Pseudomonadota</taxon>
        <taxon>Alphaproteobacteria</taxon>
        <taxon>Sphingomonadales</taxon>
        <taxon>Sphingomonadaceae</taxon>
        <taxon>Sphingomonas</taxon>
    </lineage>
</organism>
<dbReference type="Pfam" id="PF05960">
    <property type="entry name" value="DUF885"/>
    <property type="match status" value="1"/>
</dbReference>
<name>A0ABY2QIP2_9SPHN</name>
<accession>A0ABY2QIP2</accession>